<comment type="caution">
    <text evidence="2">The sequence shown here is derived from an EMBL/GenBank/DDBJ whole genome shotgun (WGS) entry which is preliminary data.</text>
</comment>
<feature type="compositionally biased region" description="Acidic residues" evidence="1">
    <location>
        <begin position="106"/>
        <end position="124"/>
    </location>
</feature>
<dbReference type="EMBL" id="SRLO01000003">
    <property type="protein sequence ID" value="TNN88842.1"/>
    <property type="molecule type" value="Genomic_DNA"/>
</dbReference>
<dbReference type="Proteomes" id="UP000314294">
    <property type="component" value="Unassembled WGS sequence"/>
</dbReference>
<dbReference type="AlphaFoldDB" id="A0A4Z2JHV2"/>
<feature type="region of interest" description="Disordered" evidence="1">
    <location>
        <begin position="91"/>
        <end position="136"/>
    </location>
</feature>
<evidence type="ECO:0000313" key="2">
    <source>
        <dbReference type="EMBL" id="TNN88842.1"/>
    </source>
</evidence>
<evidence type="ECO:0000256" key="1">
    <source>
        <dbReference type="SAM" id="MobiDB-lite"/>
    </source>
</evidence>
<protein>
    <submittedName>
        <fullName evidence="2">Uncharacterized protein</fullName>
    </submittedName>
</protein>
<evidence type="ECO:0000313" key="3">
    <source>
        <dbReference type="Proteomes" id="UP000314294"/>
    </source>
</evidence>
<proteinExistence type="predicted"/>
<name>A0A4Z2JHV2_9TELE</name>
<gene>
    <name evidence="2" type="ORF">EYF80_000720</name>
</gene>
<reference evidence="2 3" key="1">
    <citation type="submission" date="2019-03" db="EMBL/GenBank/DDBJ databases">
        <title>First draft genome of Liparis tanakae, snailfish: a comprehensive survey of snailfish specific genes.</title>
        <authorList>
            <person name="Kim W."/>
            <person name="Song I."/>
            <person name="Jeong J.-H."/>
            <person name="Kim D."/>
            <person name="Kim S."/>
            <person name="Ryu S."/>
            <person name="Song J.Y."/>
            <person name="Lee S.K."/>
        </authorList>
    </citation>
    <scope>NUCLEOTIDE SEQUENCE [LARGE SCALE GENOMIC DNA]</scope>
    <source>
        <tissue evidence="2">Muscle</tissue>
    </source>
</reference>
<accession>A0A4Z2JHV2</accession>
<organism evidence="2 3">
    <name type="scientific">Liparis tanakae</name>
    <name type="common">Tanaka's snailfish</name>
    <dbReference type="NCBI Taxonomy" id="230148"/>
    <lineage>
        <taxon>Eukaryota</taxon>
        <taxon>Metazoa</taxon>
        <taxon>Chordata</taxon>
        <taxon>Craniata</taxon>
        <taxon>Vertebrata</taxon>
        <taxon>Euteleostomi</taxon>
        <taxon>Actinopterygii</taxon>
        <taxon>Neopterygii</taxon>
        <taxon>Teleostei</taxon>
        <taxon>Neoteleostei</taxon>
        <taxon>Acanthomorphata</taxon>
        <taxon>Eupercaria</taxon>
        <taxon>Perciformes</taxon>
        <taxon>Cottioidei</taxon>
        <taxon>Cottales</taxon>
        <taxon>Liparidae</taxon>
        <taxon>Liparis</taxon>
    </lineage>
</organism>
<keyword evidence="3" id="KW-1185">Reference proteome</keyword>
<sequence>MGGVEELKGGVIRRTATLFVMTPCGAVMRPSSGQWPTSASPWRGTMVYWQEDTGATTAGKHMSAICSESTKRRLHGCRGKNINACKEVPGGALTLLGPRPPKAEGDEGDNDEDEGSQDNTDYEVGEVAGPRHESAGLSRPVVRGLRWKRPLGPSTGRSWVLPPTTVYAFDGALGGLEPITFTATTRNLPVISTESRDGGMFSTAVTQSSPAFFTFLYSTRNDWMGKPRLPRGIQVTYAEVSVAVETVGLSGASGAGGGRRSREVVFAEGRRRGAGPAVTYGRGSAKEQQEFSVIIAGCPNPAQFLAAISTSYRLSGCSLARVSLWRAPEILLEVQSARASPT</sequence>